<evidence type="ECO:0000256" key="3">
    <source>
        <dbReference type="ARBA" id="ARBA00022980"/>
    </source>
</evidence>
<dbReference type="Pfam" id="PF00252">
    <property type="entry name" value="Ribosomal_L16"/>
    <property type="match status" value="1"/>
</dbReference>
<dbReference type="Gene3D" id="3.90.1170.10">
    <property type="entry name" value="Ribosomal protein L10e/L16"/>
    <property type="match status" value="1"/>
</dbReference>
<dbReference type="PANTHER" id="PTHR12220:SF13">
    <property type="entry name" value="LARGE RIBOSOMAL SUBUNIT PROTEIN UL16M"/>
    <property type="match status" value="1"/>
</dbReference>
<dbReference type="InterPro" id="IPR020798">
    <property type="entry name" value="Ribosomal_uL16_CS"/>
</dbReference>
<keyword evidence="8" id="KW-1185">Reference proteome</keyword>
<dbReference type="CDD" id="cd01433">
    <property type="entry name" value="Ribosomal_L16_L10e"/>
    <property type="match status" value="1"/>
</dbReference>
<dbReference type="KEGG" id="samy:DB32_007785"/>
<evidence type="ECO:0000313" key="7">
    <source>
        <dbReference type="EMBL" id="AKF10636.1"/>
    </source>
</evidence>
<dbReference type="InterPro" id="IPR036920">
    <property type="entry name" value="Ribosomal_uL16_sf"/>
</dbReference>
<comment type="similarity">
    <text evidence="1 5">Belongs to the universal ribosomal protein uL16 family.</text>
</comment>
<evidence type="ECO:0000256" key="4">
    <source>
        <dbReference type="ARBA" id="ARBA00023274"/>
    </source>
</evidence>
<dbReference type="Proteomes" id="UP000034883">
    <property type="component" value="Chromosome"/>
</dbReference>
<accession>A0A0F6W985</accession>
<dbReference type="InterPro" id="IPR047873">
    <property type="entry name" value="Ribosomal_uL16"/>
</dbReference>
<evidence type="ECO:0000256" key="2">
    <source>
        <dbReference type="ARBA" id="ARBA00022730"/>
    </source>
</evidence>
<dbReference type="InterPro" id="IPR000114">
    <property type="entry name" value="Ribosomal_uL16_bact-type"/>
</dbReference>
<dbReference type="PANTHER" id="PTHR12220">
    <property type="entry name" value="50S/60S RIBOSOMAL PROTEIN L16"/>
    <property type="match status" value="1"/>
</dbReference>
<dbReference type="NCBIfam" id="TIGR01164">
    <property type="entry name" value="rplP_bact"/>
    <property type="match status" value="1"/>
</dbReference>
<dbReference type="InterPro" id="IPR016180">
    <property type="entry name" value="Ribosomal_uL16_dom"/>
</dbReference>
<name>A0A0F6W985_9BACT</name>
<dbReference type="GO" id="GO:0022625">
    <property type="term" value="C:cytosolic large ribosomal subunit"/>
    <property type="evidence" value="ECO:0007669"/>
    <property type="project" value="TreeGrafter"/>
</dbReference>
<dbReference type="SUPFAM" id="SSF54686">
    <property type="entry name" value="Ribosomal protein L16p/L10e"/>
    <property type="match status" value="1"/>
</dbReference>
<dbReference type="GO" id="GO:0003735">
    <property type="term" value="F:structural constituent of ribosome"/>
    <property type="evidence" value="ECO:0007669"/>
    <property type="project" value="InterPro"/>
</dbReference>
<sequence length="87" mass="9923">MAIQRHAKRAGKLYIRIFPDQPFTKKPLETRMGTGKGAVEGWRAQILPGRILYEMEGVEESVAREAFRLAGHKLPVATRFVMRSQQL</sequence>
<evidence type="ECO:0000313" key="8">
    <source>
        <dbReference type="Proteomes" id="UP000034883"/>
    </source>
</evidence>
<organism evidence="7 8">
    <name type="scientific">Sandaracinus amylolyticus</name>
    <dbReference type="NCBI Taxonomy" id="927083"/>
    <lineage>
        <taxon>Bacteria</taxon>
        <taxon>Pseudomonadati</taxon>
        <taxon>Myxococcota</taxon>
        <taxon>Polyangia</taxon>
        <taxon>Polyangiales</taxon>
        <taxon>Sandaracinaceae</taxon>
        <taxon>Sandaracinus</taxon>
    </lineage>
</organism>
<comment type="subunit">
    <text evidence="6">Part of the 50S ribosomal subunit.</text>
</comment>
<keyword evidence="6" id="KW-0820">tRNA-binding</keyword>
<dbReference type="PRINTS" id="PR00060">
    <property type="entry name" value="RIBOSOMALL16"/>
</dbReference>
<gene>
    <name evidence="7" type="ORF">DB32_007785</name>
</gene>
<reference evidence="7 8" key="1">
    <citation type="submission" date="2015-03" db="EMBL/GenBank/DDBJ databases">
        <title>Genome assembly of Sandaracinus amylolyticus DSM 53668.</title>
        <authorList>
            <person name="Sharma G."/>
            <person name="Subramanian S."/>
        </authorList>
    </citation>
    <scope>NUCLEOTIDE SEQUENCE [LARGE SCALE GENOMIC DNA]</scope>
    <source>
        <strain evidence="7 8">DSM 53668</strain>
    </source>
</reference>
<dbReference type="GO" id="GO:0006412">
    <property type="term" value="P:translation"/>
    <property type="evidence" value="ECO:0007669"/>
    <property type="project" value="InterPro"/>
</dbReference>
<keyword evidence="6" id="KW-0694">RNA-binding</keyword>
<dbReference type="EMBL" id="CP011125">
    <property type="protein sequence ID" value="AKF10636.1"/>
    <property type="molecule type" value="Genomic_DNA"/>
</dbReference>
<keyword evidence="2 6" id="KW-0699">rRNA-binding</keyword>
<protein>
    <recommendedName>
        <fullName evidence="6">50S ribosomal protein L16</fullName>
    </recommendedName>
</protein>
<dbReference type="GO" id="GO:0019843">
    <property type="term" value="F:rRNA binding"/>
    <property type="evidence" value="ECO:0007669"/>
    <property type="project" value="UniProtKB-KW"/>
</dbReference>
<proteinExistence type="inferred from homology"/>
<keyword evidence="4 5" id="KW-0687">Ribonucleoprotein</keyword>
<comment type="function">
    <text evidence="6">Binds 23S rRNA and is also seen to make contacts with the A and possibly P site tRNAs.</text>
</comment>
<evidence type="ECO:0000256" key="6">
    <source>
        <dbReference type="RuleBase" id="RU004414"/>
    </source>
</evidence>
<dbReference type="PROSITE" id="PS00701">
    <property type="entry name" value="RIBOSOMAL_L16_2"/>
    <property type="match status" value="1"/>
</dbReference>
<dbReference type="PROSITE" id="PS00586">
    <property type="entry name" value="RIBOSOMAL_L16_1"/>
    <property type="match status" value="1"/>
</dbReference>
<evidence type="ECO:0000256" key="1">
    <source>
        <dbReference type="ARBA" id="ARBA00008931"/>
    </source>
</evidence>
<keyword evidence="3 5" id="KW-0689">Ribosomal protein</keyword>
<dbReference type="STRING" id="927083.DB32_007785"/>
<dbReference type="AlphaFoldDB" id="A0A0F6W985"/>
<evidence type="ECO:0000256" key="5">
    <source>
        <dbReference type="RuleBase" id="RU004413"/>
    </source>
</evidence>
<dbReference type="GO" id="GO:0000049">
    <property type="term" value="F:tRNA binding"/>
    <property type="evidence" value="ECO:0007669"/>
    <property type="project" value="UniProtKB-KW"/>
</dbReference>